<evidence type="ECO:0000313" key="1">
    <source>
        <dbReference type="EMBL" id="WVY96163.1"/>
    </source>
</evidence>
<reference evidence="1 2" key="1">
    <citation type="journal article" date="2023" name="Life. Sci Alliance">
        <title>Evolutionary insights into 3D genome organization and epigenetic landscape of Vigna mungo.</title>
        <authorList>
            <person name="Junaid A."/>
            <person name="Singh B."/>
            <person name="Bhatia S."/>
        </authorList>
    </citation>
    <scope>NUCLEOTIDE SEQUENCE [LARGE SCALE GENOMIC DNA]</scope>
    <source>
        <strain evidence="1">Urdbean</strain>
    </source>
</reference>
<dbReference type="AntiFam" id="ANF00088">
    <property type="entry name" value="Shadow ORF (opposite Fdh)"/>
</dbReference>
<organism evidence="1 2">
    <name type="scientific">Vigna mungo</name>
    <name type="common">Black gram</name>
    <name type="synonym">Phaseolus mungo</name>
    <dbReference type="NCBI Taxonomy" id="3915"/>
    <lineage>
        <taxon>Eukaryota</taxon>
        <taxon>Viridiplantae</taxon>
        <taxon>Streptophyta</taxon>
        <taxon>Embryophyta</taxon>
        <taxon>Tracheophyta</taxon>
        <taxon>Spermatophyta</taxon>
        <taxon>Magnoliopsida</taxon>
        <taxon>eudicotyledons</taxon>
        <taxon>Gunneridae</taxon>
        <taxon>Pentapetalae</taxon>
        <taxon>rosids</taxon>
        <taxon>fabids</taxon>
        <taxon>Fabales</taxon>
        <taxon>Fabaceae</taxon>
        <taxon>Papilionoideae</taxon>
        <taxon>50 kb inversion clade</taxon>
        <taxon>NPAAA clade</taxon>
        <taxon>indigoferoid/millettioid clade</taxon>
        <taxon>Phaseoleae</taxon>
        <taxon>Vigna</taxon>
    </lineage>
</organism>
<gene>
    <name evidence="1" type="ORF">V8G54_028314</name>
</gene>
<proteinExistence type="predicted"/>
<dbReference type="EMBL" id="CP144692">
    <property type="protein sequence ID" value="WVY96163.1"/>
    <property type="molecule type" value="Genomic_DNA"/>
</dbReference>
<protein>
    <submittedName>
        <fullName evidence="1">Uncharacterized protein</fullName>
    </submittedName>
</protein>
<accession>A0AAQ3RKR5</accession>
<evidence type="ECO:0000313" key="2">
    <source>
        <dbReference type="Proteomes" id="UP001374535"/>
    </source>
</evidence>
<keyword evidence="2" id="KW-1185">Reference proteome</keyword>
<dbReference type="AlphaFoldDB" id="A0AAQ3RKR5"/>
<dbReference type="Proteomes" id="UP001374535">
    <property type="component" value="Chromosome 9"/>
</dbReference>
<name>A0AAQ3RKR5_VIGMU</name>
<sequence>MNLSDTNIMNNSVLTKCGGSHKMIEWFSVNREATLAIAQHHSYSSCSSNFPTQIRFPRFTKLALSTLSLVTRYHMITSLNFTNTFSNTFHNPCSLMTQYTWKKTFWILAAPCVSIGVTQSSVENFDSNLSILRRSHLHVLNAQWLVWFPGHRGFAGNDLSLSSHG</sequence>